<keyword evidence="2" id="KW-1185">Reference proteome</keyword>
<organism evidence="1 2">
    <name type="scientific">Mesobacillus maritimus</name>
    <dbReference type="NCBI Taxonomy" id="1643336"/>
    <lineage>
        <taxon>Bacteria</taxon>
        <taxon>Bacillati</taxon>
        <taxon>Bacillota</taxon>
        <taxon>Bacilli</taxon>
        <taxon>Bacillales</taxon>
        <taxon>Bacillaceae</taxon>
        <taxon>Mesobacillus</taxon>
    </lineage>
</organism>
<evidence type="ECO:0000313" key="2">
    <source>
        <dbReference type="Proteomes" id="UP000769780"/>
    </source>
</evidence>
<protein>
    <submittedName>
        <fullName evidence="1">Uncharacterized protein</fullName>
    </submittedName>
</protein>
<proteinExistence type="predicted"/>
<comment type="caution">
    <text evidence="1">The sequence shown here is derived from an EMBL/GenBank/DDBJ whole genome shotgun (WGS) entry which is preliminary data.</text>
</comment>
<evidence type="ECO:0000313" key="1">
    <source>
        <dbReference type="EMBL" id="MBY0098071.1"/>
    </source>
</evidence>
<reference evidence="1 2" key="1">
    <citation type="submission" date="2020-07" db="EMBL/GenBank/DDBJ databases">
        <title>Fungal Genomes of the International Space Station.</title>
        <authorList>
            <person name="Seuylemezian A."/>
            <person name="Singh N.K."/>
            <person name="Wood J."/>
            <person name="Venkateswaran K."/>
        </authorList>
    </citation>
    <scope>NUCLEOTIDE SEQUENCE [LARGE SCALE GENOMIC DNA]</scope>
    <source>
        <strain evidence="1 2">PL-B2</strain>
    </source>
</reference>
<sequence length="60" mass="6523">MLWLIILAPVVLIGAIAVYFEKKSGMVPPEGSTDKQLDKMAEVDAQTRKDFGGSNIGPFQ</sequence>
<dbReference type="EMBL" id="JACWFH010000019">
    <property type="protein sequence ID" value="MBY0098071.1"/>
    <property type="molecule type" value="Genomic_DNA"/>
</dbReference>
<gene>
    <name evidence="1" type="ORF">H0185_14810</name>
</gene>
<name>A0ABS7K7J5_9BACI</name>
<dbReference type="RefSeq" id="WP_221874294.1">
    <property type="nucleotide sequence ID" value="NZ_JACWFH010000019.1"/>
</dbReference>
<accession>A0ABS7K7J5</accession>
<dbReference type="Proteomes" id="UP000769780">
    <property type="component" value="Unassembled WGS sequence"/>
</dbReference>